<evidence type="ECO:0000313" key="2">
    <source>
        <dbReference type="EMBL" id="KAG5549074.1"/>
    </source>
</evidence>
<evidence type="ECO:0000259" key="1">
    <source>
        <dbReference type="Pfam" id="PF12937"/>
    </source>
</evidence>
<evidence type="ECO:0000313" key="3">
    <source>
        <dbReference type="Proteomes" id="UP000823749"/>
    </source>
</evidence>
<name>A0AAV6K9R3_9ERIC</name>
<dbReference type="PANTHER" id="PTHR32278:SF11">
    <property type="entry name" value="F-BOX DOMAIN-CONTAINING PROTEIN"/>
    <property type="match status" value="1"/>
</dbReference>
<dbReference type="SUPFAM" id="SSF81383">
    <property type="entry name" value="F-box domain"/>
    <property type="match status" value="1"/>
</dbReference>
<dbReference type="Gene3D" id="1.20.1280.50">
    <property type="match status" value="1"/>
</dbReference>
<keyword evidence="3" id="KW-1185">Reference proteome</keyword>
<dbReference type="CDD" id="cd22162">
    <property type="entry name" value="F-box_AtSKIP3-like"/>
    <property type="match status" value="1"/>
</dbReference>
<dbReference type="AlphaFoldDB" id="A0AAV6K9R3"/>
<feature type="domain" description="F-box" evidence="1">
    <location>
        <begin position="4"/>
        <end position="45"/>
    </location>
</feature>
<dbReference type="EMBL" id="JACTNZ010000005">
    <property type="protein sequence ID" value="KAG5549074.1"/>
    <property type="molecule type" value="Genomic_DNA"/>
</dbReference>
<dbReference type="Proteomes" id="UP000823749">
    <property type="component" value="Chromosome 5"/>
</dbReference>
<gene>
    <name evidence="2" type="ORF">RHGRI_014444</name>
</gene>
<organism evidence="2 3">
    <name type="scientific">Rhododendron griersonianum</name>
    <dbReference type="NCBI Taxonomy" id="479676"/>
    <lineage>
        <taxon>Eukaryota</taxon>
        <taxon>Viridiplantae</taxon>
        <taxon>Streptophyta</taxon>
        <taxon>Embryophyta</taxon>
        <taxon>Tracheophyta</taxon>
        <taxon>Spermatophyta</taxon>
        <taxon>Magnoliopsida</taxon>
        <taxon>eudicotyledons</taxon>
        <taxon>Gunneridae</taxon>
        <taxon>Pentapetalae</taxon>
        <taxon>asterids</taxon>
        <taxon>Ericales</taxon>
        <taxon>Ericaceae</taxon>
        <taxon>Ericoideae</taxon>
        <taxon>Rhodoreae</taxon>
        <taxon>Rhododendron</taxon>
    </lineage>
</organism>
<reference evidence="2" key="1">
    <citation type="submission" date="2020-08" db="EMBL/GenBank/DDBJ databases">
        <title>Plant Genome Project.</title>
        <authorList>
            <person name="Zhang R.-G."/>
        </authorList>
    </citation>
    <scope>NUCLEOTIDE SEQUENCE</scope>
    <source>
        <strain evidence="2">WSP0</strain>
        <tissue evidence="2">Leaf</tissue>
    </source>
</reference>
<dbReference type="Pfam" id="PF14299">
    <property type="entry name" value="PP2"/>
    <property type="match status" value="1"/>
</dbReference>
<proteinExistence type="predicted"/>
<dbReference type="InterPro" id="IPR001810">
    <property type="entry name" value="F-box_dom"/>
</dbReference>
<comment type="caution">
    <text evidence="2">The sequence shown here is derived from an EMBL/GenBank/DDBJ whole genome shotgun (WGS) entry which is preliminary data.</text>
</comment>
<dbReference type="Pfam" id="PF12937">
    <property type="entry name" value="F-box-like"/>
    <property type="match status" value="1"/>
</dbReference>
<dbReference type="InterPro" id="IPR036047">
    <property type="entry name" value="F-box-like_dom_sf"/>
</dbReference>
<dbReference type="PANTHER" id="PTHR32278">
    <property type="entry name" value="F-BOX DOMAIN-CONTAINING PROTEIN"/>
    <property type="match status" value="1"/>
</dbReference>
<protein>
    <recommendedName>
        <fullName evidence="1">F-box domain-containing protein</fullName>
    </recommendedName>
</protein>
<dbReference type="InterPro" id="IPR025886">
    <property type="entry name" value="PP2-like"/>
</dbReference>
<accession>A0AAV6K9R3</accession>
<sequence>MDDLLPQDCVARILSFTSPRDACRVSLVCTLVGAAAKTDDLWVKFLPSDYLEVISRLVDSPLDFKSKKELYLWLCSPNPIDNEVAELITTWWLEITARISTRMLSPKTTYTAHLILNFANRAYGLDVLPSEVSIEVGNRQVMRGTILLRRPEDGRKQPSERIFMGEERIPRERGDGWLEIELGEFFNDGLDDHEDVRMSVKEVKGVQLKGGLIVEGIELRPWKEDSAVGRVKG</sequence>